<keyword evidence="5" id="KW-0067">ATP-binding</keyword>
<dbReference type="FunFam" id="1.10.510.10:FF:001512">
    <property type="entry name" value="Receptor tyrosine-protein kinase erbB-2"/>
    <property type="match status" value="1"/>
</dbReference>
<reference evidence="10" key="1">
    <citation type="submission" date="2020-11" db="EMBL/GenBank/DDBJ databases">
        <authorList>
            <person name="Tran Van P."/>
        </authorList>
    </citation>
    <scope>NUCLEOTIDE SEQUENCE</scope>
</reference>
<accession>A0A7R8X5Q3</accession>
<dbReference type="Proteomes" id="UP000677054">
    <property type="component" value="Unassembled WGS sequence"/>
</dbReference>
<dbReference type="InterPro" id="IPR020635">
    <property type="entry name" value="Tyr_kinase_cat_dom"/>
</dbReference>
<dbReference type="SMART" id="SM00219">
    <property type="entry name" value="TyrKc"/>
    <property type="match status" value="1"/>
</dbReference>
<evidence type="ECO:0000259" key="9">
    <source>
        <dbReference type="PROSITE" id="PS50011"/>
    </source>
</evidence>
<dbReference type="GO" id="GO:0050793">
    <property type="term" value="P:regulation of developmental process"/>
    <property type="evidence" value="ECO:0007669"/>
    <property type="project" value="UniProtKB-ARBA"/>
</dbReference>
<dbReference type="GO" id="GO:0005524">
    <property type="term" value="F:ATP binding"/>
    <property type="evidence" value="ECO:0007669"/>
    <property type="project" value="UniProtKB-KW"/>
</dbReference>
<gene>
    <name evidence="10" type="ORF">DSTB1V02_LOCUS3227</name>
</gene>
<evidence type="ECO:0000313" key="10">
    <source>
        <dbReference type="EMBL" id="CAD7243302.1"/>
    </source>
</evidence>
<dbReference type="GO" id="GO:0030182">
    <property type="term" value="P:neuron differentiation"/>
    <property type="evidence" value="ECO:0007669"/>
    <property type="project" value="UniProtKB-ARBA"/>
</dbReference>
<dbReference type="InterPro" id="IPR000719">
    <property type="entry name" value="Prot_kinase_dom"/>
</dbReference>
<dbReference type="GO" id="GO:0007169">
    <property type="term" value="P:cell surface receptor protein tyrosine kinase signaling pathway"/>
    <property type="evidence" value="ECO:0007669"/>
    <property type="project" value="TreeGrafter"/>
</dbReference>
<dbReference type="GO" id="GO:0004714">
    <property type="term" value="F:transmembrane receptor protein tyrosine kinase activity"/>
    <property type="evidence" value="ECO:0007669"/>
    <property type="project" value="UniProtKB-EC"/>
</dbReference>
<dbReference type="EMBL" id="LR899920">
    <property type="protein sequence ID" value="CAD7243302.1"/>
    <property type="molecule type" value="Genomic_DNA"/>
</dbReference>
<evidence type="ECO:0000256" key="8">
    <source>
        <dbReference type="ARBA" id="ARBA00051243"/>
    </source>
</evidence>
<keyword evidence="6" id="KW-0472">Membrane</keyword>
<dbReference type="AlphaFoldDB" id="A0A7R8X5Q3"/>
<dbReference type="InterPro" id="IPR008266">
    <property type="entry name" value="Tyr_kinase_AS"/>
</dbReference>
<keyword evidence="3" id="KW-0547">Nucleotide-binding</keyword>
<dbReference type="GO" id="GO:0030424">
    <property type="term" value="C:axon"/>
    <property type="evidence" value="ECO:0007669"/>
    <property type="project" value="TreeGrafter"/>
</dbReference>
<feature type="domain" description="Protein kinase" evidence="9">
    <location>
        <begin position="1"/>
        <end position="248"/>
    </location>
</feature>
<evidence type="ECO:0000256" key="4">
    <source>
        <dbReference type="ARBA" id="ARBA00022777"/>
    </source>
</evidence>
<dbReference type="PIRSF" id="PIRSF000654">
    <property type="entry name" value="Integrin-linked_kinase"/>
    <property type="match status" value="1"/>
</dbReference>
<dbReference type="InterPro" id="IPR050122">
    <property type="entry name" value="RTK"/>
</dbReference>
<protein>
    <recommendedName>
        <fullName evidence="9">Protein kinase domain-containing protein</fullName>
    </recommendedName>
</protein>
<evidence type="ECO:0000313" key="11">
    <source>
        <dbReference type="Proteomes" id="UP000677054"/>
    </source>
</evidence>
<dbReference type="GO" id="GO:0043235">
    <property type="term" value="C:receptor complex"/>
    <property type="evidence" value="ECO:0007669"/>
    <property type="project" value="TreeGrafter"/>
</dbReference>
<dbReference type="SUPFAM" id="SSF56112">
    <property type="entry name" value="Protein kinase-like (PK-like)"/>
    <property type="match status" value="1"/>
</dbReference>
<dbReference type="PRINTS" id="PR00109">
    <property type="entry name" value="TYRKINASE"/>
</dbReference>
<evidence type="ECO:0000256" key="2">
    <source>
        <dbReference type="ARBA" id="ARBA00022679"/>
    </source>
</evidence>
<keyword evidence="4" id="KW-0418">Kinase</keyword>
<evidence type="ECO:0000256" key="3">
    <source>
        <dbReference type="ARBA" id="ARBA00022741"/>
    </source>
</evidence>
<evidence type="ECO:0000256" key="6">
    <source>
        <dbReference type="ARBA" id="ARBA00023136"/>
    </source>
</evidence>
<dbReference type="GO" id="GO:0005030">
    <property type="term" value="F:neurotrophin receptor activity"/>
    <property type="evidence" value="ECO:0007669"/>
    <property type="project" value="TreeGrafter"/>
</dbReference>
<dbReference type="GO" id="GO:0051897">
    <property type="term" value="P:positive regulation of phosphatidylinositol 3-kinase/protein kinase B signal transduction"/>
    <property type="evidence" value="ECO:0007669"/>
    <property type="project" value="TreeGrafter"/>
</dbReference>
<keyword evidence="2" id="KW-0808">Transferase</keyword>
<dbReference type="GO" id="GO:0048468">
    <property type="term" value="P:cell development"/>
    <property type="evidence" value="ECO:0007669"/>
    <property type="project" value="UniProtKB-ARBA"/>
</dbReference>
<comment type="catalytic activity">
    <reaction evidence="8">
        <text>L-tyrosyl-[protein] + ATP = O-phospho-L-tyrosyl-[protein] + ADP + H(+)</text>
        <dbReference type="Rhea" id="RHEA:10596"/>
        <dbReference type="Rhea" id="RHEA-COMP:10136"/>
        <dbReference type="Rhea" id="RHEA-COMP:20101"/>
        <dbReference type="ChEBI" id="CHEBI:15378"/>
        <dbReference type="ChEBI" id="CHEBI:30616"/>
        <dbReference type="ChEBI" id="CHEBI:46858"/>
        <dbReference type="ChEBI" id="CHEBI:61978"/>
        <dbReference type="ChEBI" id="CHEBI:456216"/>
        <dbReference type="EC" id="2.7.10.1"/>
    </reaction>
</comment>
<dbReference type="PROSITE" id="PS00109">
    <property type="entry name" value="PROTEIN_KINASE_TYR"/>
    <property type="match status" value="1"/>
</dbReference>
<proteinExistence type="predicted"/>
<evidence type="ECO:0000256" key="5">
    <source>
        <dbReference type="ARBA" id="ARBA00022840"/>
    </source>
</evidence>
<dbReference type="GO" id="GO:0005886">
    <property type="term" value="C:plasma membrane"/>
    <property type="evidence" value="ECO:0007669"/>
    <property type="project" value="TreeGrafter"/>
</dbReference>
<dbReference type="EMBL" id="CAJPEV010000403">
    <property type="protein sequence ID" value="CAG0884930.1"/>
    <property type="molecule type" value="Genomic_DNA"/>
</dbReference>
<dbReference type="GO" id="GO:0043121">
    <property type="term" value="F:neurotrophin binding"/>
    <property type="evidence" value="ECO:0007669"/>
    <property type="project" value="TreeGrafter"/>
</dbReference>
<dbReference type="GO" id="GO:0010976">
    <property type="term" value="P:positive regulation of neuron projection development"/>
    <property type="evidence" value="ECO:0007669"/>
    <property type="project" value="TreeGrafter"/>
</dbReference>
<dbReference type="PANTHER" id="PTHR24416:SF614">
    <property type="entry name" value="PROTEIN KINASE DOMAIN-CONTAINING PROTEIN"/>
    <property type="match status" value="1"/>
</dbReference>
<dbReference type="CDD" id="cd00192">
    <property type="entry name" value="PTKc"/>
    <property type="match status" value="1"/>
</dbReference>
<evidence type="ECO:0000256" key="7">
    <source>
        <dbReference type="ARBA" id="ARBA00023137"/>
    </source>
</evidence>
<name>A0A7R8X5Q3_9CRUS</name>
<evidence type="ECO:0000256" key="1">
    <source>
        <dbReference type="ARBA" id="ARBA00004308"/>
    </source>
</evidence>
<keyword evidence="7" id="KW-0829">Tyrosine-protein kinase</keyword>
<dbReference type="InterPro" id="IPR011009">
    <property type="entry name" value="Kinase-like_dom_sf"/>
</dbReference>
<dbReference type="PROSITE" id="PS50011">
    <property type="entry name" value="PROTEIN_KINASE_DOM"/>
    <property type="match status" value="1"/>
</dbReference>
<dbReference type="Pfam" id="PF07714">
    <property type="entry name" value="PK_Tyr_Ser-Thr"/>
    <property type="match status" value="1"/>
</dbReference>
<dbReference type="InterPro" id="IPR001245">
    <property type="entry name" value="Ser-Thr/Tyr_kinase_cat_dom"/>
</dbReference>
<comment type="subcellular location">
    <subcellularLocation>
        <location evidence="1">Endomembrane system</location>
    </subcellularLocation>
</comment>
<dbReference type="PANTHER" id="PTHR24416">
    <property type="entry name" value="TYROSINE-PROTEIN KINASE RECEPTOR"/>
    <property type="match status" value="1"/>
</dbReference>
<dbReference type="Gene3D" id="1.10.510.10">
    <property type="entry name" value="Transferase(Phosphotransferase) domain 1"/>
    <property type="match status" value="1"/>
</dbReference>
<dbReference type="GO" id="GO:1990090">
    <property type="term" value="P:cellular response to nerve growth factor stimulus"/>
    <property type="evidence" value="ECO:0007669"/>
    <property type="project" value="TreeGrafter"/>
</dbReference>
<dbReference type="GO" id="GO:0012505">
    <property type="term" value="C:endomembrane system"/>
    <property type="evidence" value="ECO:0007669"/>
    <property type="project" value="UniProtKB-SubCell"/>
</dbReference>
<keyword evidence="11" id="KW-1185">Reference proteome</keyword>
<organism evidence="10">
    <name type="scientific">Darwinula stevensoni</name>
    <dbReference type="NCBI Taxonomy" id="69355"/>
    <lineage>
        <taxon>Eukaryota</taxon>
        <taxon>Metazoa</taxon>
        <taxon>Ecdysozoa</taxon>
        <taxon>Arthropoda</taxon>
        <taxon>Crustacea</taxon>
        <taxon>Oligostraca</taxon>
        <taxon>Ostracoda</taxon>
        <taxon>Podocopa</taxon>
        <taxon>Podocopida</taxon>
        <taxon>Darwinulocopina</taxon>
        <taxon>Darwinuloidea</taxon>
        <taxon>Darwinulidae</taxon>
        <taxon>Darwinula</taxon>
    </lineage>
</organism>
<dbReference type="OrthoDB" id="3256376at2759"/>
<sequence length="266" mass="29730">MSAILAIIAQVKFLKKGSNRDQKLKILREAQLLAKMHHPNILGLLGIVRSQTVGIVSEFMPLGDLNRFLRKRGPDSGMSGGEGGSEAQLGQLGLEDLLNVAIQVGSGLKYLSDRRFVHRDLATRNCLVGENLTVKIGDFGMSRDIGNGKLELPLRWMPPESIMYGTFSIQSDVWSFGVVLWEIFSYGKQPWFGSSNDEVLQLVINGQMQRRPAGCPRSVYNIMLATWKARPENRIPVWNVLYLLHEAMSNVSTYREVQEADPETDA</sequence>